<feature type="transmembrane region" description="Helical" evidence="1">
    <location>
        <begin position="94"/>
        <end position="116"/>
    </location>
</feature>
<protein>
    <submittedName>
        <fullName evidence="2">Uncharacterized protein</fullName>
    </submittedName>
</protein>
<organism evidence="2 4">
    <name type="scientific">Polarella glacialis</name>
    <name type="common">Dinoflagellate</name>
    <dbReference type="NCBI Taxonomy" id="89957"/>
    <lineage>
        <taxon>Eukaryota</taxon>
        <taxon>Sar</taxon>
        <taxon>Alveolata</taxon>
        <taxon>Dinophyceae</taxon>
        <taxon>Suessiales</taxon>
        <taxon>Suessiaceae</taxon>
        <taxon>Polarella</taxon>
    </lineage>
</organism>
<name>A0A813E6H6_POLGL</name>
<dbReference type="EMBL" id="CAJNNW010037326">
    <property type="protein sequence ID" value="CAE8740838.1"/>
    <property type="molecule type" value="Genomic_DNA"/>
</dbReference>
<comment type="caution">
    <text evidence="2">The sequence shown here is derived from an EMBL/GenBank/DDBJ whole genome shotgun (WGS) entry which is preliminary data.</text>
</comment>
<dbReference type="AlphaFoldDB" id="A0A813E6H6"/>
<proteinExistence type="predicted"/>
<dbReference type="Proteomes" id="UP000626109">
    <property type="component" value="Unassembled WGS sequence"/>
</dbReference>
<keyword evidence="1" id="KW-0472">Membrane</keyword>
<evidence type="ECO:0000313" key="3">
    <source>
        <dbReference type="EMBL" id="CAE8740838.1"/>
    </source>
</evidence>
<gene>
    <name evidence="2" type="ORF">PGLA1383_LOCUS12084</name>
    <name evidence="3" type="ORF">PGLA2088_LOCUS50186</name>
</gene>
<keyword evidence="1" id="KW-0812">Transmembrane</keyword>
<evidence type="ECO:0000256" key="1">
    <source>
        <dbReference type="SAM" id="Phobius"/>
    </source>
</evidence>
<keyword evidence="4" id="KW-1185">Reference proteome</keyword>
<dbReference type="Proteomes" id="UP000654075">
    <property type="component" value="Unassembled WGS sequence"/>
</dbReference>
<dbReference type="EMBL" id="CAJNNV010006372">
    <property type="protein sequence ID" value="CAE8593497.1"/>
    <property type="molecule type" value="Genomic_DNA"/>
</dbReference>
<keyword evidence="1" id="KW-1133">Transmembrane helix</keyword>
<reference evidence="2" key="1">
    <citation type="submission" date="2021-02" db="EMBL/GenBank/DDBJ databases">
        <authorList>
            <person name="Dougan E. K."/>
            <person name="Rhodes N."/>
            <person name="Thang M."/>
            <person name="Chan C."/>
        </authorList>
    </citation>
    <scope>NUCLEOTIDE SEQUENCE</scope>
</reference>
<sequence length="140" mass="15395">MFHWELAPDGGFLGRGSGNAGTLRRALCRFCALCEAPGWRLASVLQLDASPAGAPCLELPAAMADYLICHILMIGVSLPYFTMIDFLPNHVIYFCCRCLFCCLFCCLLLLLMLLFVDLFCFVTPLAIARNSTGFGRAEQS</sequence>
<evidence type="ECO:0000313" key="4">
    <source>
        <dbReference type="Proteomes" id="UP000654075"/>
    </source>
</evidence>
<evidence type="ECO:0000313" key="2">
    <source>
        <dbReference type="EMBL" id="CAE8593497.1"/>
    </source>
</evidence>
<feature type="transmembrane region" description="Helical" evidence="1">
    <location>
        <begin position="63"/>
        <end position="82"/>
    </location>
</feature>
<accession>A0A813E6H6</accession>